<comment type="catalytic activity">
    <reaction evidence="4">
        <text>N-terminal L-lysyl-[protein] + L-leucyl-tRNA(Leu) = N-terminal L-leucyl-L-lysyl-[protein] + tRNA(Leu) + H(+)</text>
        <dbReference type="Rhea" id="RHEA:12340"/>
        <dbReference type="Rhea" id="RHEA-COMP:9613"/>
        <dbReference type="Rhea" id="RHEA-COMP:9622"/>
        <dbReference type="Rhea" id="RHEA-COMP:12670"/>
        <dbReference type="Rhea" id="RHEA-COMP:12671"/>
        <dbReference type="ChEBI" id="CHEBI:15378"/>
        <dbReference type="ChEBI" id="CHEBI:65249"/>
        <dbReference type="ChEBI" id="CHEBI:78442"/>
        <dbReference type="ChEBI" id="CHEBI:78494"/>
        <dbReference type="ChEBI" id="CHEBI:133043"/>
        <dbReference type="EC" id="2.3.2.6"/>
    </reaction>
</comment>
<dbReference type="STRING" id="883158.HMPREF9140_01676"/>
<comment type="similarity">
    <text evidence="4">Belongs to the L/F-transferase family.</text>
</comment>
<dbReference type="RefSeq" id="WP_006953203.1">
    <property type="nucleotide sequence ID" value="NZ_JH594523.1"/>
</dbReference>
<dbReference type="GO" id="GO:0030163">
    <property type="term" value="P:protein catabolic process"/>
    <property type="evidence" value="ECO:0007669"/>
    <property type="project" value="UniProtKB-UniRule"/>
</dbReference>
<comment type="function">
    <text evidence="4">Functions in the N-end rule pathway of protein degradation where it conjugates Leu, Phe and, less efficiently, Met from aminoacyl-tRNAs to the N-termini of proteins containing an N-terminal arginine or lysine.</text>
</comment>
<gene>
    <name evidence="4" type="primary">aat</name>
    <name evidence="5" type="ORF">HMPREF9140_01676</name>
</gene>
<dbReference type="AlphaFoldDB" id="H1Q438"/>
<dbReference type="EC" id="2.3.2.6" evidence="4"/>
<evidence type="ECO:0000313" key="6">
    <source>
        <dbReference type="Proteomes" id="UP000016023"/>
    </source>
</evidence>
<reference evidence="5 6" key="1">
    <citation type="submission" date="2011-12" db="EMBL/GenBank/DDBJ databases">
        <title>The Genome Sequence of Prevotella micans F0438.</title>
        <authorList>
            <consortium name="The Broad Institute Genome Sequencing Platform"/>
            <person name="Earl A."/>
            <person name="Ward D."/>
            <person name="Feldgarden M."/>
            <person name="Gevers D."/>
            <person name="Izard J."/>
            <person name="Baranova O.V."/>
            <person name="Blanton J.M."/>
            <person name="Wade W.G."/>
            <person name="Dewhirst F.E."/>
            <person name="Young S.K."/>
            <person name="Zeng Q."/>
            <person name="Gargeya S."/>
            <person name="Fitzgerald M."/>
            <person name="Haas B."/>
            <person name="Abouelleil A."/>
            <person name="Alvarado L."/>
            <person name="Arachchi H.M."/>
            <person name="Berlin A."/>
            <person name="Chapman S.B."/>
            <person name="Gearin G."/>
            <person name="Goldberg J."/>
            <person name="Griggs A."/>
            <person name="Gujja S."/>
            <person name="Hansen M."/>
            <person name="Heiman D."/>
            <person name="Howarth C."/>
            <person name="Larimer J."/>
            <person name="Lui A."/>
            <person name="MacDonald P.J.P."/>
            <person name="McCowen C."/>
            <person name="Montmayeur A."/>
            <person name="Murphy C."/>
            <person name="Neiman D."/>
            <person name="Pearson M."/>
            <person name="Priest M."/>
            <person name="Roberts A."/>
            <person name="Saif S."/>
            <person name="Shea T."/>
            <person name="Sisk P."/>
            <person name="Stolte C."/>
            <person name="Sykes S."/>
            <person name="Wortman J."/>
            <person name="Nusbaum C."/>
            <person name="Birren B."/>
        </authorList>
    </citation>
    <scope>NUCLEOTIDE SEQUENCE [LARGE SCALE GENOMIC DNA]</scope>
    <source>
        <strain evidence="5 6">F0438</strain>
    </source>
</reference>
<dbReference type="InterPro" id="IPR016181">
    <property type="entry name" value="Acyl_CoA_acyltransferase"/>
</dbReference>
<dbReference type="GO" id="GO:0008914">
    <property type="term" value="F:leucyl-tRNA--protein transferase activity"/>
    <property type="evidence" value="ECO:0007669"/>
    <property type="project" value="UniProtKB-UniRule"/>
</dbReference>
<evidence type="ECO:0000313" key="5">
    <source>
        <dbReference type="EMBL" id="EHO67959.1"/>
    </source>
</evidence>
<dbReference type="EMBL" id="AGWK01000044">
    <property type="protein sequence ID" value="EHO67959.1"/>
    <property type="molecule type" value="Genomic_DNA"/>
</dbReference>
<accession>H1Q438</accession>
<protein>
    <recommendedName>
        <fullName evidence="4">Leucyl/phenylalanyl-tRNA--protein transferase</fullName>
        <ecNumber evidence="4">2.3.2.6</ecNumber>
    </recommendedName>
    <alternativeName>
        <fullName evidence="4">L/F-transferase</fullName>
    </alternativeName>
    <alternativeName>
        <fullName evidence="4">Leucyltransferase</fullName>
    </alternativeName>
    <alternativeName>
        <fullName evidence="4">Phenyalanyltransferase</fullName>
    </alternativeName>
</protein>
<comment type="caution">
    <text evidence="5">The sequence shown here is derived from an EMBL/GenBank/DDBJ whole genome shotgun (WGS) entry which is preliminary data.</text>
</comment>
<keyword evidence="3 4" id="KW-0012">Acyltransferase</keyword>
<dbReference type="InterPro" id="IPR042203">
    <property type="entry name" value="Leu/Phe-tRNA_Trfase_C"/>
</dbReference>
<dbReference type="NCBIfam" id="TIGR00667">
    <property type="entry name" value="aat"/>
    <property type="match status" value="1"/>
</dbReference>
<dbReference type="PATRIC" id="fig|883158.3.peg.1680"/>
<dbReference type="eggNOG" id="COG2360">
    <property type="taxonomic scope" value="Bacteria"/>
</dbReference>
<dbReference type="PANTHER" id="PTHR30098:SF2">
    <property type="entry name" value="LEUCYL_PHENYLALANYL-TRNA--PROTEIN TRANSFERASE"/>
    <property type="match status" value="1"/>
</dbReference>
<comment type="catalytic activity">
    <reaction evidence="4">
        <text>N-terminal L-arginyl-[protein] + L-leucyl-tRNA(Leu) = N-terminal L-leucyl-L-arginyl-[protein] + tRNA(Leu) + H(+)</text>
        <dbReference type="Rhea" id="RHEA:50416"/>
        <dbReference type="Rhea" id="RHEA-COMP:9613"/>
        <dbReference type="Rhea" id="RHEA-COMP:9622"/>
        <dbReference type="Rhea" id="RHEA-COMP:12672"/>
        <dbReference type="Rhea" id="RHEA-COMP:12673"/>
        <dbReference type="ChEBI" id="CHEBI:15378"/>
        <dbReference type="ChEBI" id="CHEBI:64719"/>
        <dbReference type="ChEBI" id="CHEBI:78442"/>
        <dbReference type="ChEBI" id="CHEBI:78494"/>
        <dbReference type="ChEBI" id="CHEBI:133044"/>
        <dbReference type="EC" id="2.3.2.6"/>
    </reaction>
</comment>
<organism evidence="5 6">
    <name type="scientific">Prevotella micans F0438</name>
    <dbReference type="NCBI Taxonomy" id="883158"/>
    <lineage>
        <taxon>Bacteria</taxon>
        <taxon>Pseudomonadati</taxon>
        <taxon>Bacteroidota</taxon>
        <taxon>Bacteroidia</taxon>
        <taxon>Bacteroidales</taxon>
        <taxon>Prevotellaceae</taxon>
        <taxon>Prevotella</taxon>
    </lineage>
</organism>
<dbReference type="GO" id="GO:0005737">
    <property type="term" value="C:cytoplasm"/>
    <property type="evidence" value="ECO:0007669"/>
    <property type="project" value="UniProtKB-SubCell"/>
</dbReference>
<dbReference type="InterPro" id="IPR042221">
    <property type="entry name" value="Leu/Phe-tRNA_Trfase_N"/>
</dbReference>
<comment type="catalytic activity">
    <reaction evidence="4">
        <text>L-phenylalanyl-tRNA(Phe) + an N-terminal L-alpha-aminoacyl-[protein] = an N-terminal L-phenylalanyl-L-alpha-aminoacyl-[protein] + tRNA(Phe)</text>
        <dbReference type="Rhea" id="RHEA:43632"/>
        <dbReference type="Rhea" id="RHEA-COMP:9668"/>
        <dbReference type="Rhea" id="RHEA-COMP:9699"/>
        <dbReference type="Rhea" id="RHEA-COMP:10636"/>
        <dbReference type="Rhea" id="RHEA-COMP:10637"/>
        <dbReference type="ChEBI" id="CHEBI:78442"/>
        <dbReference type="ChEBI" id="CHEBI:78531"/>
        <dbReference type="ChEBI" id="CHEBI:78597"/>
        <dbReference type="ChEBI" id="CHEBI:83561"/>
        <dbReference type="EC" id="2.3.2.6"/>
    </reaction>
</comment>
<comment type="subcellular location">
    <subcellularLocation>
        <location evidence="4">Cytoplasm</location>
    </subcellularLocation>
</comment>
<dbReference type="HAMAP" id="MF_00688">
    <property type="entry name" value="Leu_Phe_trans"/>
    <property type="match status" value="1"/>
</dbReference>
<dbReference type="Gene3D" id="3.40.630.70">
    <property type="entry name" value="Leucyl/phenylalanyl-tRNA-protein transferase, C-terminal domain"/>
    <property type="match status" value="1"/>
</dbReference>
<dbReference type="InterPro" id="IPR004616">
    <property type="entry name" value="Leu/Phe-tRNA_Trfase"/>
</dbReference>
<name>H1Q438_9BACT</name>
<evidence type="ECO:0000256" key="3">
    <source>
        <dbReference type="ARBA" id="ARBA00023315"/>
    </source>
</evidence>
<dbReference type="HOGENOM" id="CLU_075045_0_0_10"/>
<dbReference type="PANTHER" id="PTHR30098">
    <property type="entry name" value="LEUCYL/PHENYLALANYL-TRNA--PROTEIN TRANSFERASE"/>
    <property type="match status" value="1"/>
</dbReference>
<dbReference type="Pfam" id="PF03588">
    <property type="entry name" value="Leu_Phe_trans"/>
    <property type="match status" value="1"/>
</dbReference>
<keyword evidence="6" id="KW-1185">Reference proteome</keyword>
<sequence>MVFQLYKDIIEFPDPHMGDEDGLLAVGGDLSTARLLIAYENGIFPWYDFRRCPQIEWWCPMQRFVIFPANIHISHSMRTLLNKQAYKTTISQATEKVIDHCSQLRLNQQGAWLGKEMVAAFKELNRAGYIKSIEVWDAQHQLVGGLYGVSIGRNFFGESMFSLTPSASKIALIALAETLKNNGGLIDCQFETPHLKSMGGTTIPYDDYMKILNSSLNYNNRLLEKE</sequence>
<dbReference type="Proteomes" id="UP000016023">
    <property type="component" value="Unassembled WGS sequence"/>
</dbReference>
<proteinExistence type="inferred from homology"/>
<evidence type="ECO:0000256" key="2">
    <source>
        <dbReference type="ARBA" id="ARBA00022679"/>
    </source>
</evidence>
<keyword evidence="2 4" id="KW-0808">Transferase</keyword>
<keyword evidence="1 4" id="KW-0963">Cytoplasm</keyword>
<evidence type="ECO:0000256" key="1">
    <source>
        <dbReference type="ARBA" id="ARBA00022490"/>
    </source>
</evidence>
<evidence type="ECO:0000256" key="4">
    <source>
        <dbReference type="HAMAP-Rule" id="MF_00688"/>
    </source>
</evidence>
<dbReference type="Gene3D" id="3.30.70.3550">
    <property type="entry name" value="Leucyl/phenylalanyl-tRNA-protein transferase, N-terminal domain"/>
    <property type="match status" value="1"/>
</dbReference>
<dbReference type="SUPFAM" id="SSF55729">
    <property type="entry name" value="Acyl-CoA N-acyltransferases (Nat)"/>
    <property type="match status" value="1"/>
</dbReference>